<dbReference type="GO" id="GO:0003824">
    <property type="term" value="F:catalytic activity"/>
    <property type="evidence" value="ECO:0007669"/>
    <property type="project" value="InterPro"/>
</dbReference>
<keyword evidence="2" id="KW-0479">Metal-binding</keyword>
<dbReference type="InterPro" id="IPR040442">
    <property type="entry name" value="Pyrv_kinase-like_dom_sf"/>
</dbReference>
<reference evidence="6" key="1">
    <citation type="submission" date="2020-05" db="EMBL/GenBank/DDBJ databases">
        <authorList>
            <person name="Chiriac C."/>
            <person name="Salcher M."/>
            <person name="Ghai R."/>
            <person name="Kavagutti S V."/>
        </authorList>
    </citation>
    <scope>NUCLEOTIDE SEQUENCE</scope>
</reference>
<dbReference type="Pfam" id="PF03328">
    <property type="entry name" value="HpcH_HpaI"/>
    <property type="match status" value="1"/>
</dbReference>
<evidence type="ECO:0000256" key="2">
    <source>
        <dbReference type="ARBA" id="ARBA00022723"/>
    </source>
</evidence>
<dbReference type="AlphaFoldDB" id="A0A6J6EY38"/>
<dbReference type="PANTHER" id="PTHR32308">
    <property type="entry name" value="LYASE BETA SUBUNIT, PUTATIVE (AFU_ORTHOLOGUE AFUA_4G13030)-RELATED"/>
    <property type="match status" value="1"/>
</dbReference>
<comment type="cofactor">
    <cofactor evidence="1">
        <name>Mg(2+)</name>
        <dbReference type="ChEBI" id="CHEBI:18420"/>
    </cofactor>
</comment>
<dbReference type="Gene3D" id="3.20.20.60">
    <property type="entry name" value="Phosphoenolpyruvate-binding domains"/>
    <property type="match status" value="1"/>
</dbReference>
<dbReference type="InterPro" id="IPR005000">
    <property type="entry name" value="Aldolase/citrate-lyase_domain"/>
</dbReference>
<evidence type="ECO:0000256" key="1">
    <source>
        <dbReference type="ARBA" id="ARBA00001946"/>
    </source>
</evidence>
<dbReference type="EMBL" id="CAEZSU010000187">
    <property type="protein sequence ID" value="CAB4561033.1"/>
    <property type="molecule type" value="Genomic_DNA"/>
</dbReference>
<keyword evidence="3" id="KW-0460">Magnesium</keyword>
<evidence type="ECO:0000313" key="5">
    <source>
        <dbReference type="EMBL" id="CAB4561033.1"/>
    </source>
</evidence>
<feature type="domain" description="HpcH/HpaI aldolase/citrate lyase" evidence="4">
    <location>
        <begin position="9"/>
        <end position="223"/>
    </location>
</feature>
<evidence type="ECO:0000256" key="3">
    <source>
        <dbReference type="ARBA" id="ARBA00022842"/>
    </source>
</evidence>
<dbReference type="SUPFAM" id="SSF51621">
    <property type="entry name" value="Phosphoenolpyruvate/pyruvate domain"/>
    <property type="match status" value="1"/>
</dbReference>
<sequence length="290" mass="30564">MSEALRPRRSVLYMPGANERALEKAKGIPADALILDLEDAVAPDAKAEARARVCAAAASGEYGAKEIAIRINGIGTQWHADDIAAAAAAGPNAIVVPKVNSAEEVAQLVASFEAAGAPAHTKLWAMLETPVAILNAESIATASDRLTVLVMGTNDLAKELYAEHVPGRAPLQFGLQKCLMAARLAGKVILDGVYNDIKDDEGFRAESLQGKQFGFDGKTLIHPSQVEPCNDVFAPSDDEIEHSRKVIAAFNEAQAEGRGVVTVDGRMIENLHVDNALRILAVADAIAALG</sequence>
<evidence type="ECO:0000313" key="6">
    <source>
        <dbReference type="EMBL" id="CAB4581560.1"/>
    </source>
</evidence>
<dbReference type="GO" id="GO:0006107">
    <property type="term" value="P:oxaloacetate metabolic process"/>
    <property type="evidence" value="ECO:0007669"/>
    <property type="project" value="TreeGrafter"/>
</dbReference>
<dbReference type="GO" id="GO:0000287">
    <property type="term" value="F:magnesium ion binding"/>
    <property type="evidence" value="ECO:0007669"/>
    <property type="project" value="TreeGrafter"/>
</dbReference>
<protein>
    <submittedName>
        <fullName evidence="6">Unannotated protein</fullName>
    </submittedName>
</protein>
<gene>
    <name evidence="5" type="ORF">UFOPK1495_01495</name>
    <name evidence="6" type="ORF">UFOPK1711_01236</name>
</gene>
<dbReference type="PIRSF" id="PIRSF015582">
    <property type="entry name" value="Cit_lyase_B"/>
    <property type="match status" value="1"/>
</dbReference>
<dbReference type="InterPro" id="IPR015813">
    <property type="entry name" value="Pyrv/PenolPyrv_kinase-like_dom"/>
</dbReference>
<dbReference type="InterPro" id="IPR011206">
    <property type="entry name" value="Citrate_lyase_beta/mcl1/mcl2"/>
</dbReference>
<accession>A0A6J6EY38</accession>
<organism evidence="6">
    <name type="scientific">freshwater metagenome</name>
    <dbReference type="NCBI Taxonomy" id="449393"/>
    <lineage>
        <taxon>unclassified sequences</taxon>
        <taxon>metagenomes</taxon>
        <taxon>ecological metagenomes</taxon>
    </lineage>
</organism>
<dbReference type="EMBL" id="CAEZTR010000076">
    <property type="protein sequence ID" value="CAB4581560.1"/>
    <property type="molecule type" value="Genomic_DNA"/>
</dbReference>
<evidence type="ECO:0000259" key="4">
    <source>
        <dbReference type="Pfam" id="PF03328"/>
    </source>
</evidence>
<dbReference type="PANTHER" id="PTHR32308:SF10">
    <property type="entry name" value="CITRATE LYASE SUBUNIT BETA"/>
    <property type="match status" value="1"/>
</dbReference>
<proteinExistence type="predicted"/>
<name>A0A6J6EY38_9ZZZZ</name>